<dbReference type="STRING" id="1842532.A7E78_07100"/>
<keyword evidence="5 7" id="KW-0627">Porphyrin biosynthesis</keyword>
<protein>
    <recommendedName>
        <fullName evidence="7">Ferrochelatase</fullName>
        <ecNumber evidence="7">4.98.1.1</ecNumber>
    </recommendedName>
    <alternativeName>
        <fullName evidence="7">Heme synthase</fullName>
    </alternativeName>
    <alternativeName>
        <fullName evidence="7">Protoheme ferro-lyase</fullName>
    </alternativeName>
</protein>
<comment type="catalytic activity">
    <reaction evidence="6">
        <text>Fe-coproporphyrin III + 2 H(+) = coproporphyrin III + Fe(2+)</text>
        <dbReference type="Rhea" id="RHEA:49572"/>
        <dbReference type="ChEBI" id="CHEBI:15378"/>
        <dbReference type="ChEBI" id="CHEBI:29033"/>
        <dbReference type="ChEBI" id="CHEBI:68438"/>
        <dbReference type="ChEBI" id="CHEBI:131725"/>
        <dbReference type="EC" id="4.99.1.9"/>
    </reaction>
    <physiologicalReaction direction="right-to-left" evidence="6">
        <dbReference type="Rhea" id="RHEA:49574"/>
    </physiologicalReaction>
</comment>
<dbReference type="GO" id="GO:0006783">
    <property type="term" value="P:heme biosynthetic process"/>
    <property type="evidence" value="ECO:0007669"/>
    <property type="project" value="UniProtKB-UniRule"/>
</dbReference>
<dbReference type="GO" id="GO:0046872">
    <property type="term" value="F:metal ion binding"/>
    <property type="evidence" value="ECO:0007669"/>
    <property type="project" value="UniProtKB-KW"/>
</dbReference>
<dbReference type="InterPro" id="IPR001015">
    <property type="entry name" value="Ferrochelatase"/>
</dbReference>
<dbReference type="EMBL" id="CP015519">
    <property type="protein sequence ID" value="APG27625.1"/>
    <property type="molecule type" value="Genomic_DNA"/>
</dbReference>
<organism evidence="9 10">
    <name type="scientific">Syntrophotalea acetylenivorans</name>
    <dbReference type="NCBI Taxonomy" id="1842532"/>
    <lineage>
        <taxon>Bacteria</taxon>
        <taxon>Pseudomonadati</taxon>
        <taxon>Thermodesulfobacteriota</taxon>
        <taxon>Desulfuromonadia</taxon>
        <taxon>Desulfuromonadales</taxon>
        <taxon>Syntrophotaleaceae</taxon>
        <taxon>Syntrophotalea</taxon>
    </lineage>
</organism>
<dbReference type="Gene3D" id="3.40.50.1400">
    <property type="match status" value="2"/>
</dbReference>
<dbReference type="InterPro" id="IPR033659">
    <property type="entry name" value="Ferrochelatase_N"/>
</dbReference>
<dbReference type="AlphaFoldDB" id="A0A1L3GP13"/>
<keyword evidence="7" id="KW-0963">Cytoplasm</keyword>
<dbReference type="CDD" id="cd00419">
    <property type="entry name" value="Ferrochelatase_C"/>
    <property type="match status" value="1"/>
</dbReference>
<evidence type="ECO:0000256" key="4">
    <source>
        <dbReference type="ARBA" id="ARBA00023239"/>
    </source>
</evidence>
<evidence type="ECO:0000256" key="8">
    <source>
        <dbReference type="RuleBase" id="RU004185"/>
    </source>
</evidence>
<gene>
    <name evidence="7" type="primary">hemH</name>
    <name evidence="9" type="ORF">A7E78_07100</name>
</gene>
<dbReference type="GO" id="GO:0005737">
    <property type="term" value="C:cytoplasm"/>
    <property type="evidence" value="ECO:0007669"/>
    <property type="project" value="UniProtKB-SubCell"/>
</dbReference>
<reference evidence="9 10" key="1">
    <citation type="journal article" date="2017" name="Genome Announc.">
        <title>Complete Genome Sequences of Two Acetylene-Fermenting Pelobacter acetylenicus Strains.</title>
        <authorList>
            <person name="Sutton J.M."/>
            <person name="Baesman S.M."/>
            <person name="Fierst J.L."/>
            <person name="Poret-Peterson A.T."/>
            <person name="Oremland R.S."/>
            <person name="Dunlap D.S."/>
            <person name="Akob D.M."/>
        </authorList>
    </citation>
    <scope>NUCLEOTIDE SEQUENCE [LARGE SCALE GENOMIC DNA]</scope>
    <source>
        <strain evidence="9 10">SFB93</strain>
    </source>
</reference>
<comment type="similarity">
    <text evidence="1 7 8">Belongs to the ferrochelatase family.</text>
</comment>
<comment type="catalytic activity">
    <reaction evidence="7">
        <text>heme b + 2 H(+) = protoporphyrin IX + Fe(2+)</text>
        <dbReference type="Rhea" id="RHEA:22584"/>
        <dbReference type="ChEBI" id="CHEBI:15378"/>
        <dbReference type="ChEBI" id="CHEBI:29033"/>
        <dbReference type="ChEBI" id="CHEBI:57306"/>
        <dbReference type="ChEBI" id="CHEBI:60344"/>
        <dbReference type="EC" id="4.98.1.1"/>
    </reaction>
</comment>
<dbReference type="PANTHER" id="PTHR11108">
    <property type="entry name" value="FERROCHELATASE"/>
    <property type="match status" value="1"/>
</dbReference>
<dbReference type="CDD" id="cd03411">
    <property type="entry name" value="Ferrochelatase_N"/>
    <property type="match status" value="1"/>
</dbReference>
<keyword evidence="10" id="KW-1185">Reference proteome</keyword>
<comment type="pathway">
    <text evidence="7">Porphyrin-containing compound metabolism; protoheme biosynthesis; protoheme from protoporphyrin-IX: step 1/1.</text>
</comment>
<feature type="binding site" evidence="7">
    <location>
        <position position="210"/>
    </location>
    <ligand>
        <name>Fe(2+)</name>
        <dbReference type="ChEBI" id="CHEBI:29033"/>
    </ligand>
</feature>
<feature type="binding site" evidence="7">
    <location>
        <position position="289"/>
    </location>
    <ligand>
        <name>Fe(2+)</name>
        <dbReference type="ChEBI" id="CHEBI:29033"/>
    </ligand>
</feature>
<dbReference type="SUPFAM" id="SSF53800">
    <property type="entry name" value="Chelatase"/>
    <property type="match status" value="1"/>
</dbReference>
<evidence type="ECO:0000256" key="2">
    <source>
        <dbReference type="ARBA" id="ARBA00023004"/>
    </source>
</evidence>
<evidence type="ECO:0000256" key="1">
    <source>
        <dbReference type="ARBA" id="ARBA00007718"/>
    </source>
</evidence>
<keyword evidence="7" id="KW-0479">Metal-binding</keyword>
<dbReference type="InterPro" id="IPR033644">
    <property type="entry name" value="Ferrochelatase_C"/>
</dbReference>
<comment type="subcellular location">
    <subcellularLocation>
        <location evidence="7">Cytoplasm</location>
    </subcellularLocation>
</comment>
<evidence type="ECO:0000256" key="5">
    <source>
        <dbReference type="ARBA" id="ARBA00023244"/>
    </source>
</evidence>
<keyword evidence="3 7" id="KW-0350">Heme biosynthesis</keyword>
<dbReference type="RefSeq" id="WP_072283590.1">
    <property type="nucleotide sequence ID" value="NZ_CP015519.1"/>
</dbReference>
<keyword evidence="2 7" id="KW-0408">Iron</keyword>
<dbReference type="HAMAP" id="MF_00323">
    <property type="entry name" value="Ferrochelatase"/>
    <property type="match status" value="1"/>
</dbReference>
<evidence type="ECO:0000256" key="7">
    <source>
        <dbReference type="HAMAP-Rule" id="MF_00323"/>
    </source>
</evidence>
<evidence type="ECO:0000256" key="6">
    <source>
        <dbReference type="ARBA" id="ARBA00024536"/>
    </source>
</evidence>
<dbReference type="Proteomes" id="UP000182517">
    <property type="component" value="Chromosome"/>
</dbReference>
<evidence type="ECO:0000256" key="3">
    <source>
        <dbReference type="ARBA" id="ARBA00023133"/>
    </source>
</evidence>
<dbReference type="Pfam" id="PF00762">
    <property type="entry name" value="Ferrochelatase"/>
    <property type="match status" value="1"/>
</dbReference>
<evidence type="ECO:0000313" key="9">
    <source>
        <dbReference type="EMBL" id="APG27625.1"/>
    </source>
</evidence>
<dbReference type="GO" id="GO:0004325">
    <property type="term" value="F:ferrochelatase activity"/>
    <property type="evidence" value="ECO:0007669"/>
    <property type="project" value="UniProtKB-UniRule"/>
</dbReference>
<dbReference type="KEGG" id="pef:A7E78_07100"/>
<dbReference type="PANTHER" id="PTHR11108:SF1">
    <property type="entry name" value="FERROCHELATASE, MITOCHONDRIAL"/>
    <property type="match status" value="1"/>
</dbReference>
<keyword evidence="4 7" id="KW-0456">Lyase</keyword>
<dbReference type="NCBIfam" id="TIGR00109">
    <property type="entry name" value="hemH"/>
    <property type="match status" value="1"/>
</dbReference>
<sequence length="339" mass="38337">MQRILDTLSGSGKLQSDRKTGLVLLNMGGPESLEDVEPYLCKLFSDRHLIKLPGGPLLQKPLARLLARRRAPKSREYYRQIGGKSPLRDWSERQATALDRQLGDRWKSYVLMRYSTPRAQEVLWQMRDDGIDQALVLPLYPQYAGATSGSSIADFQQAAAVLYPDLSYAVIPEWYDWPPYLDALVMRIREGLECFPADRQAGVPLLFSAHAMPQKVIDRGDPYLSQVLATVRGIMQRLPDREWLLGFQSRSGPVRWTGPSVTTLLDKLAVSRQTEVLLVPISFVSDHVETLYEIDIELQAAAFQRGIKHMVRSPSLNDHEDFIDALAELARHHLSLNCS</sequence>
<dbReference type="UniPathway" id="UPA00252">
    <property type="reaction ID" value="UER00325"/>
</dbReference>
<name>A0A1L3GP13_9BACT</name>
<proteinExistence type="inferred from homology"/>
<comment type="function">
    <text evidence="7">Catalyzes the ferrous insertion into protoporphyrin IX.</text>
</comment>
<dbReference type="EC" id="4.98.1.1" evidence="7"/>
<evidence type="ECO:0000313" key="10">
    <source>
        <dbReference type="Proteomes" id="UP000182517"/>
    </source>
</evidence>
<accession>A0A1L3GP13</accession>